<gene>
    <name evidence="2" type="ORF">LTR77_004480</name>
</gene>
<keyword evidence="3" id="KW-1185">Reference proteome</keyword>
<evidence type="ECO:0000313" key="2">
    <source>
        <dbReference type="EMBL" id="KAK5171336.1"/>
    </source>
</evidence>
<dbReference type="Proteomes" id="UP001337655">
    <property type="component" value="Unassembled WGS sequence"/>
</dbReference>
<dbReference type="GeneID" id="89925826"/>
<dbReference type="PANTHER" id="PTHR11215:SF1">
    <property type="entry name" value="MYG1 EXONUCLEASE"/>
    <property type="match status" value="1"/>
</dbReference>
<comment type="caution">
    <text evidence="2">The sequence shown here is derived from an EMBL/GenBank/DDBJ whole genome shotgun (WGS) entry which is preliminary data.</text>
</comment>
<evidence type="ECO:0000313" key="3">
    <source>
        <dbReference type="Proteomes" id="UP001337655"/>
    </source>
</evidence>
<dbReference type="RefSeq" id="XP_064660364.1">
    <property type="nucleotide sequence ID" value="XM_064801734.1"/>
</dbReference>
<dbReference type="Pfam" id="PF03690">
    <property type="entry name" value="MYG1_exonuc"/>
    <property type="match status" value="1"/>
</dbReference>
<dbReference type="GO" id="GO:0005634">
    <property type="term" value="C:nucleus"/>
    <property type="evidence" value="ECO:0007669"/>
    <property type="project" value="TreeGrafter"/>
</dbReference>
<dbReference type="InterPro" id="IPR003226">
    <property type="entry name" value="MYG1_exonuclease"/>
</dbReference>
<dbReference type="GO" id="GO:0005737">
    <property type="term" value="C:cytoplasm"/>
    <property type="evidence" value="ECO:0007669"/>
    <property type="project" value="TreeGrafter"/>
</dbReference>
<name>A0AAV9PDQ1_9PEZI</name>
<protein>
    <recommendedName>
        <fullName evidence="4">Metal-dependent protein hydrolase</fullName>
    </recommendedName>
</protein>
<dbReference type="PANTHER" id="PTHR11215">
    <property type="entry name" value="METAL DEPENDENT HYDROLASE - RELATED"/>
    <property type="match status" value="1"/>
</dbReference>
<comment type="similarity">
    <text evidence="1">Belongs to the MYG1 family.</text>
</comment>
<organism evidence="2 3">
    <name type="scientific">Saxophila tyrrhenica</name>
    <dbReference type="NCBI Taxonomy" id="1690608"/>
    <lineage>
        <taxon>Eukaryota</taxon>
        <taxon>Fungi</taxon>
        <taxon>Dikarya</taxon>
        <taxon>Ascomycota</taxon>
        <taxon>Pezizomycotina</taxon>
        <taxon>Dothideomycetes</taxon>
        <taxon>Dothideomycetidae</taxon>
        <taxon>Mycosphaerellales</taxon>
        <taxon>Extremaceae</taxon>
        <taxon>Saxophila</taxon>
    </lineage>
</organism>
<evidence type="ECO:0008006" key="4">
    <source>
        <dbReference type="Google" id="ProtNLM"/>
    </source>
</evidence>
<dbReference type="EMBL" id="JAVRRT010000006">
    <property type="protein sequence ID" value="KAK5171336.1"/>
    <property type="molecule type" value="Genomic_DNA"/>
</dbReference>
<accession>A0AAV9PDQ1</accession>
<reference evidence="2 3" key="1">
    <citation type="submission" date="2023-08" db="EMBL/GenBank/DDBJ databases">
        <title>Black Yeasts Isolated from many extreme environments.</title>
        <authorList>
            <person name="Coleine C."/>
            <person name="Stajich J.E."/>
            <person name="Selbmann L."/>
        </authorList>
    </citation>
    <scope>NUCLEOTIDE SEQUENCE [LARGE SCALE GENOMIC DNA]</scope>
    <source>
        <strain evidence="2 3">CCFEE 5935</strain>
    </source>
</reference>
<sequence length="349" mass="38414">MSTNGTKPPVIGTHNGHFHADEALAVHLLRLLPTYRDSSLIRTRDLDLLKTCDVVVDVGAVHDHDILRYDHHQREFNTTFPGSHTKLSSAGLVWMHQGHRILAEAAGIKEGTPDNALLYQKLYDDFIEAFDANDNGIANYDSKALASAGIEKKFSDRGFSIASVVNRFNSAPVKDTKAVDQSSGQGEEDARFLRASAFIGEQFDLELSDKAINWLPARALIAQAFANRMDYDAQGRILVIPQQADGGAPWADHLYTLERENGCEGQVLYVLFAENGEKDSKWRIRAVSVASDSFENRKGLPEQWRGVRDEELSKVSGVEGGVFVHAGGFIGGNKSFEGALEMARRSVEG</sequence>
<proteinExistence type="inferred from homology"/>
<evidence type="ECO:0000256" key="1">
    <source>
        <dbReference type="ARBA" id="ARBA00010105"/>
    </source>
</evidence>
<dbReference type="AlphaFoldDB" id="A0AAV9PDQ1"/>